<keyword evidence="2" id="KW-1185">Reference proteome</keyword>
<name>A0ABU4TE42_9PSEU</name>
<reference evidence="1 2" key="1">
    <citation type="submission" date="2023-11" db="EMBL/GenBank/DDBJ databases">
        <title>Lentzea sokolovensis, sp. nov., Lentzea kristufkii, sp. nov., and Lentzea miocenensis, sp. nov., rare actinobacteria from Sokolov Coal Basin, Miocene lacustrine sediment, Czech Republic.</title>
        <authorList>
            <person name="Lara A."/>
            <person name="Kotroba L."/>
            <person name="Nouioui I."/>
            <person name="Neumann-Schaal M."/>
            <person name="Mast Y."/>
            <person name="Chronakova A."/>
        </authorList>
    </citation>
    <scope>NUCLEOTIDE SEQUENCE [LARGE SCALE GENOMIC DNA]</scope>
    <source>
        <strain evidence="1 2">BCCO 10_0856</strain>
    </source>
</reference>
<gene>
    <name evidence="1" type="ORF">SK803_40215</name>
</gene>
<dbReference type="RefSeq" id="WP_319971457.1">
    <property type="nucleotide sequence ID" value="NZ_JAXAVW010000045.1"/>
</dbReference>
<comment type="caution">
    <text evidence="1">The sequence shown here is derived from an EMBL/GenBank/DDBJ whole genome shotgun (WGS) entry which is preliminary data.</text>
</comment>
<accession>A0ABU4TE42</accession>
<dbReference type="EMBL" id="JAXAVW010000045">
    <property type="protein sequence ID" value="MDX8036457.1"/>
    <property type="molecule type" value="Genomic_DNA"/>
</dbReference>
<organism evidence="1 2">
    <name type="scientific">Lentzea miocenica</name>
    <dbReference type="NCBI Taxonomy" id="3095431"/>
    <lineage>
        <taxon>Bacteria</taxon>
        <taxon>Bacillati</taxon>
        <taxon>Actinomycetota</taxon>
        <taxon>Actinomycetes</taxon>
        <taxon>Pseudonocardiales</taxon>
        <taxon>Pseudonocardiaceae</taxon>
        <taxon>Lentzea</taxon>
    </lineage>
</organism>
<proteinExistence type="predicted"/>
<evidence type="ECO:0000313" key="2">
    <source>
        <dbReference type="Proteomes" id="UP001285521"/>
    </source>
</evidence>
<protein>
    <submittedName>
        <fullName evidence="1">Uncharacterized protein</fullName>
    </submittedName>
</protein>
<evidence type="ECO:0000313" key="1">
    <source>
        <dbReference type="EMBL" id="MDX8036457.1"/>
    </source>
</evidence>
<sequence>MKRFLPSFGALVLVAALVGAVVWLRPEPPRPAPAPSLGVVLQYADGSRLWSSADGRPRPYLQRGRLRA</sequence>
<dbReference type="Proteomes" id="UP001285521">
    <property type="component" value="Unassembled WGS sequence"/>
</dbReference>